<accession>A0A9W6YKJ7</accession>
<name>A0A9W6YKJ7_9STRA</name>
<reference evidence="1" key="1">
    <citation type="submission" date="2023-04" db="EMBL/GenBank/DDBJ databases">
        <title>Phytophthora lilii NBRC 32176.</title>
        <authorList>
            <person name="Ichikawa N."/>
            <person name="Sato H."/>
            <person name="Tonouchi N."/>
        </authorList>
    </citation>
    <scope>NUCLEOTIDE SEQUENCE</scope>
    <source>
        <strain evidence="1">NBRC 32176</strain>
    </source>
</reference>
<protein>
    <submittedName>
        <fullName evidence="1">Unnamed protein product</fullName>
    </submittedName>
</protein>
<evidence type="ECO:0000313" key="2">
    <source>
        <dbReference type="Proteomes" id="UP001165083"/>
    </source>
</evidence>
<dbReference type="Proteomes" id="UP001165083">
    <property type="component" value="Unassembled WGS sequence"/>
</dbReference>
<dbReference type="AlphaFoldDB" id="A0A9W6YKJ7"/>
<sequence>MLRALRKYGGVAFADFNTFLLRPLGVDVADGLVVAGQAVAAQAAGFALGLHVMQAPAGHPFVEFLERELTEMVERDDPRLHQMPLEDLMGQVVLDKYQQEQRAHHSGSGDVNATAGDSIFDGVVVGTADLFGFDGLHDLLTAKMGQALAGKFRGVAGFHVDKYDFNAHTADTSDLNEIERMQKELTLADEWQNLDTLLGAVVRLAVTANTTAELQPLFV</sequence>
<comment type="caution">
    <text evidence="1">The sequence shown here is derived from an EMBL/GenBank/DDBJ whole genome shotgun (WGS) entry which is preliminary data.</text>
</comment>
<proteinExistence type="predicted"/>
<keyword evidence="2" id="KW-1185">Reference proteome</keyword>
<gene>
    <name evidence="1" type="ORF">Plil01_001877500</name>
</gene>
<dbReference type="OrthoDB" id="101553at2759"/>
<organism evidence="1 2">
    <name type="scientific">Phytophthora lilii</name>
    <dbReference type="NCBI Taxonomy" id="2077276"/>
    <lineage>
        <taxon>Eukaryota</taxon>
        <taxon>Sar</taxon>
        <taxon>Stramenopiles</taxon>
        <taxon>Oomycota</taxon>
        <taxon>Peronosporomycetes</taxon>
        <taxon>Peronosporales</taxon>
        <taxon>Peronosporaceae</taxon>
        <taxon>Phytophthora</taxon>
    </lineage>
</organism>
<evidence type="ECO:0000313" key="1">
    <source>
        <dbReference type="EMBL" id="GMF66292.1"/>
    </source>
</evidence>
<dbReference type="EMBL" id="BSXW01012591">
    <property type="protein sequence ID" value="GMF66292.1"/>
    <property type="molecule type" value="Genomic_DNA"/>
</dbReference>